<evidence type="ECO:0000313" key="3">
    <source>
        <dbReference type="Proteomes" id="UP000218334"/>
    </source>
</evidence>
<protein>
    <submittedName>
        <fullName evidence="2">Uncharacterized protein</fullName>
    </submittedName>
</protein>
<proteinExistence type="predicted"/>
<feature type="compositionally biased region" description="Polar residues" evidence="1">
    <location>
        <begin position="340"/>
        <end position="361"/>
    </location>
</feature>
<feature type="region of interest" description="Disordered" evidence="1">
    <location>
        <begin position="338"/>
        <end position="361"/>
    </location>
</feature>
<reference evidence="3" key="1">
    <citation type="journal article" date="2017" name="Nat. Ecol. Evol.">
        <title>Genome expansion and lineage-specific genetic innovations in the forest pathogenic fungi Armillaria.</title>
        <authorList>
            <person name="Sipos G."/>
            <person name="Prasanna A.N."/>
            <person name="Walter M.C."/>
            <person name="O'Connor E."/>
            <person name="Balint B."/>
            <person name="Krizsan K."/>
            <person name="Kiss B."/>
            <person name="Hess J."/>
            <person name="Varga T."/>
            <person name="Slot J."/>
            <person name="Riley R."/>
            <person name="Boka B."/>
            <person name="Rigling D."/>
            <person name="Barry K."/>
            <person name="Lee J."/>
            <person name="Mihaltcheva S."/>
            <person name="LaButti K."/>
            <person name="Lipzen A."/>
            <person name="Waldron R."/>
            <person name="Moloney N.M."/>
            <person name="Sperisen C."/>
            <person name="Kredics L."/>
            <person name="Vagvoelgyi C."/>
            <person name="Patrignani A."/>
            <person name="Fitzpatrick D."/>
            <person name="Nagy I."/>
            <person name="Doyle S."/>
            <person name="Anderson J.B."/>
            <person name="Grigoriev I.V."/>
            <person name="Gueldener U."/>
            <person name="Muensterkoetter M."/>
            <person name="Nagy L.G."/>
        </authorList>
    </citation>
    <scope>NUCLEOTIDE SEQUENCE [LARGE SCALE GENOMIC DNA]</scope>
    <source>
        <strain evidence="3">28-4</strain>
    </source>
</reference>
<name>A0A2H3AQI7_9AGAR</name>
<dbReference type="EMBL" id="KZ293495">
    <property type="protein sequence ID" value="PBK59910.1"/>
    <property type="molecule type" value="Genomic_DNA"/>
</dbReference>
<sequence>MPVGKKFFGGHDNKKMRWRRDESSSAAMVPDMRLVFVLLFRNVNSRCWGLSVRQQQHITTLKCFMKAQIKRTSTLILSAAAAHCDSKVLRGGDRKAADWHNRSNPDPLLHAQSETQIKGTEVRATWRDAATLLAWHSRISGTAHCLPLHARDVTRDHDGHWSNGGITRCLRAGEKNTQRCDDTVGIEQTVSATKNPFVGASQILTPNGLVPSKIPNCYAYGTLHQAQKRREHPDMVNSPQTINDIHLVLDFFKPLSPSSRDPFRFDMRVLASSISSNVRLHAFLSLSGQRHILIGMFVIDIVIFSINKENMSRAITQVYIRRQGNKLKEPDVRRAVVGISSDSQTSVRSPPGAHTQNLPQGSISHEEGSIVYASPHHSHSRMLETAHFSNIESTKSMVVLALKLSSSEVTEVEEEAENGRGPIGPMKGGPARACFGRCAAMSYTMVPV</sequence>
<evidence type="ECO:0000256" key="1">
    <source>
        <dbReference type="SAM" id="MobiDB-lite"/>
    </source>
</evidence>
<evidence type="ECO:0000313" key="2">
    <source>
        <dbReference type="EMBL" id="PBK59910.1"/>
    </source>
</evidence>
<keyword evidence="3" id="KW-1185">Reference proteome</keyword>
<dbReference type="AlphaFoldDB" id="A0A2H3AQI7"/>
<dbReference type="Proteomes" id="UP000218334">
    <property type="component" value="Unassembled WGS sequence"/>
</dbReference>
<accession>A0A2H3AQI7</accession>
<gene>
    <name evidence="2" type="ORF">ARMSODRAFT_982694</name>
</gene>
<organism evidence="2 3">
    <name type="scientific">Armillaria solidipes</name>
    <dbReference type="NCBI Taxonomy" id="1076256"/>
    <lineage>
        <taxon>Eukaryota</taxon>
        <taxon>Fungi</taxon>
        <taxon>Dikarya</taxon>
        <taxon>Basidiomycota</taxon>
        <taxon>Agaricomycotina</taxon>
        <taxon>Agaricomycetes</taxon>
        <taxon>Agaricomycetidae</taxon>
        <taxon>Agaricales</taxon>
        <taxon>Marasmiineae</taxon>
        <taxon>Physalacriaceae</taxon>
        <taxon>Armillaria</taxon>
    </lineage>
</organism>